<dbReference type="EMBL" id="JBHUDG010000003">
    <property type="protein sequence ID" value="MFD1628947.1"/>
    <property type="molecule type" value="Genomic_DNA"/>
</dbReference>
<protein>
    <submittedName>
        <fullName evidence="8">DUF4433 domain-containing protein</fullName>
    </submittedName>
</protein>
<evidence type="ECO:0000256" key="5">
    <source>
        <dbReference type="ARBA" id="ARBA00023125"/>
    </source>
</evidence>
<accession>A0ABW4I976</accession>
<evidence type="ECO:0000256" key="2">
    <source>
        <dbReference type="ARBA" id="ARBA00022676"/>
    </source>
</evidence>
<feature type="domain" description="DarT" evidence="7">
    <location>
        <begin position="9"/>
        <end position="213"/>
    </location>
</feature>
<keyword evidence="9" id="KW-1185">Reference proteome</keyword>
<feature type="binding site" evidence="6">
    <location>
        <position position="52"/>
    </location>
    <ligand>
        <name>NAD(+)</name>
        <dbReference type="ChEBI" id="CHEBI:57540"/>
    </ligand>
</feature>
<evidence type="ECO:0000256" key="1">
    <source>
        <dbReference type="ARBA" id="ARBA00022649"/>
    </source>
</evidence>
<feature type="active site" description="Proton acceptor" evidence="6">
    <location>
        <position position="52"/>
    </location>
</feature>
<name>A0ABW4I976_9SPHI</name>
<feature type="active site" evidence="6">
    <location>
        <position position="166"/>
    </location>
</feature>
<evidence type="ECO:0000256" key="4">
    <source>
        <dbReference type="ARBA" id="ARBA00022695"/>
    </source>
</evidence>
<keyword evidence="3 6" id="KW-0808">Transferase</keyword>
<comment type="caution">
    <text evidence="6">Lacks conserved residue(s) required for the propagation of feature annotation.</text>
</comment>
<evidence type="ECO:0000259" key="7">
    <source>
        <dbReference type="PROSITE" id="PS52018"/>
    </source>
</evidence>
<dbReference type="Proteomes" id="UP001597118">
    <property type="component" value="Unassembled WGS sequence"/>
</dbReference>
<evidence type="ECO:0000313" key="9">
    <source>
        <dbReference type="Proteomes" id="UP001597118"/>
    </source>
</evidence>
<dbReference type="PROSITE" id="PS52018">
    <property type="entry name" value="DART"/>
    <property type="match status" value="1"/>
</dbReference>
<keyword evidence="2 6" id="KW-0328">Glycosyltransferase</keyword>
<comment type="caution">
    <text evidence="8">The sequence shown here is derived from an EMBL/GenBank/DDBJ whole genome shotgun (WGS) entry which is preliminary data.</text>
</comment>
<proteinExistence type="inferred from homology"/>
<keyword evidence="4 6" id="KW-0548">Nucleotidyltransferase</keyword>
<reference evidence="9" key="1">
    <citation type="journal article" date="2019" name="Int. J. Syst. Evol. Microbiol.">
        <title>The Global Catalogue of Microorganisms (GCM) 10K type strain sequencing project: providing services to taxonomists for standard genome sequencing and annotation.</title>
        <authorList>
            <consortium name="The Broad Institute Genomics Platform"/>
            <consortium name="The Broad Institute Genome Sequencing Center for Infectious Disease"/>
            <person name="Wu L."/>
            <person name="Ma J."/>
        </authorList>
    </citation>
    <scope>NUCLEOTIDE SEQUENCE [LARGE SCALE GENOMIC DNA]</scope>
    <source>
        <strain evidence="9">CCUG 53762</strain>
    </source>
</reference>
<dbReference type="RefSeq" id="WP_379661329.1">
    <property type="nucleotide sequence ID" value="NZ_JBHUDG010000003.1"/>
</dbReference>
<evidence type="ECO:0000256" key="3">
    <source>
        <dbReference type="ARBA" id="ARBA00022679"/>
    </source>
</evidence>
<feature type="binding site" evidence="6">
    <location>
        <begin position="13"/>
        <end position="15"/>
    </location>
    <ligand>
        <name>NAD(+)</name>
        <dbReference type="ChEBI" id="CHEBI:57540"/>
    </ligand>
</feature>
<evidence type="ECO:0000313" key="8">
    <source>
        <dbReference type="EMBL" id="MFD1628947.1"/>
    </source>
</evidence>
<keyword evidence="5 6" id="KW-0238">DNA-binding</keyword>
<comment type="similarity">
    <text evidence="6">Belongs to the DarT ADP-ribosyltransferase family.</text>
</comment>
<organism evidence="8 9">
    <name type="scientific">Pseudopedobacter beijingensis</name>
    <dbReference type="NCBI Taxonomy" id="1207056"/>
    <lineage>
        <taxon>Bacteria</taxon>
        <taxon>Pseudomonadati</taxon>
        <taxon>Bacteroidota</taxon>
        <taxon>Sphingobacteriia</taxon>
        <taxon>Sphingobacteriales</taxon>
        <taxon>Sphingobacteriaceae</taxon>
        <taxon>Pseudopedobacter</taxon>
    </lineage>
</organism>
<sequence>MPHQKLDKIWLYRILHINNMEYTLKNGLYHKNHEKADPGYINIGDQTLIQQRNDYPVDINPPNGLLGEYIPFYFGPLSPMLYNIYTGYRGVTRRPQQDIVYICCNLKDITDCCNEWCFTDGHAKNAITTFYNNLEHINLIDLDLAKQRYWNNTDDDFDRMRKKQAEFMVKYHIPANCIRNIVVYDKKAAEKIRNLVENLELEIEVHINPSGRFYY</sequence>
<evidence type="ECO:0000256" key="6">
    <source>
        <dbReference type="PROSITE-ProRule" id="PRU01362"/>
    </source>
</evidence>
<dbReference type="InterPro" id="IPR029494">
    <property type="entry name" value="DarT"/>
</dbReference>
<gene>
    <name evidence="8" type="ORF">ACFSAH_03610</name>
</gene>
<dbReference type="Pfam" id="PF14487">
    <property type="entry name" value="DarT"/>
    <property type="match status" value="1"/>
</dbReference>
<comment type="catalytic activity">
    <reaction evidence="6">
        <text>a thymidine in DNA + NAD(+) = an N-(ADP-alpha-D-ribosyl)-thymidine in DNA + nicotinamide + H(+)</text>
        <dbReference type="Rhea" id="RHEA:71651"/>
        <dbReference type="Rhea" id="RHEA-COMP:13556"/>
        <dbReference type="Rhea" id="RHEA-COMP:18051"/>
        <dbReference type="ChEBI" id="CHEBI:15378"/>
        <dbReference type="ChEBI" id="CHEBI:17154"/>
        <dbReference type="ChEBI" id="CHEBI:57540"/>
        <dbReference type="ChEBI" id="CHEBI:137386"/>
        <dbReference type="ChEBI" id="CHEBI:191199"/>
    </reaction>
</comment>
<keyword evidence="1 6" id="KW-1277">Toxin-antitoxin system</keyword>